<evidence type="ECO:0000313" key="3">
    <source>
        <dbReference type="Proteomes" id="UP000078492"/>
    </source>
</evidence>
<name>A0A195EAA2_9HYME</name>
<dbReference type="Proteomes" id="UP000078492">
    <property type="component" value="Unassembled WGS sequence"/>
</dbReference>
<keyword evidence="1" id="KW-0472">Membrane</keyword>
<dbReference type="AlphaFoldDB" id="A0A195EAA2"/>
<feature type="transmembrane region" description="Helical" evidence="1">
    <location>
        <begin position="85"/>
        <end position="104"/>
    </location>
</feature>
<proteinExistence type="predicted"/>
<sequence>IICIKFTTCRWLFNTNNICVRGPIIINIDIGVQAQLSSVRPALIIVTLHLHRTLARCSNSKSIRINTNTGIVGTFTIRSEAPMSIAYIYILVIFTMDIVFAMLYTQIQMLHYSESVSTIKSNIFKNKLFVNSTPGSFTGWCSSSSKRQCGRYIKGSVVIYSSVILTEIRYSRNYSHCTVFALLHYHINTVISVC</sequence>
<evidence type="ECO:0000313" key="2">
    <source>
        <dbReference type="EMBL" id="KYN22143.1"/>
    </source>
</evidence>
<accession>A0A195EAA2</accession>
<dbReference type="EMBL" id="KQ979236">
    <property type="protein sequence ID" value="KYN22143.1"/>
    <property type="molecule type" value="Genomic_DNA"/>
</dbReference>
<keyword evidence="1" id="KW-0812">Transmembrane</keyword>
<keyword evidence="3" id="KW-1185">Reference proteome</keyword>
<gene>
    <name evidence="2" type="ORF">ALC57_05420</name>
</gene>
<evidence type="ECO:0000256" key="1">
    <source>
        <dbReference type="SAM" id="Phobius"/>
    </source>
</evidence>
<keyword evidence="1" id="KW-1133">Transmembrane helix</keyword>
<organism evidence="2 3">
    <name type="scientific">Trachymyrmex cornetzi</name>
    <dbReference type="NCBI Taxonomy" id="471704"/>
    <lineage>
        <taxon>Eukaryota</taxon>
        <taxon>Metazoa</taxon>
        <taxon>Ecdysozoa</taxon>
        <taxon>Arthropoda</taxon>
        <taxon>Hexapoda</taxon>
        <taxon>Insecta</taxon>
        <taxon>Pterygota</taxon>
        <taxon>Neoptera</taxon>
        <taxon>Endopterygota</taxon>
        <taxon>Hymenoptera</taxon>
        <taxon>Apocrita</taxon>
        <taxon>Aculeata</taxon>
        <taxon>Formicoidea</taxon>
        <taxon>Formicidae</taxon>
        <taxon>Myrmicinae</taxon>
        <taxon>Trachymyrmex</taxon>
    </lineage>
</organism>
<reference evidence="2 3" key="1">
    <citation type="submission" date="2015-09" db="EMBL/GenBank/DDBJ databases">
        <title>Trachymyrmex cornetzi WGS genome.</title>
        <authorList>
            <person name="Nygaard S."/>
            <person name="Hu H."/>
            <person name="Boomsma J."/>
            <person name="Zhang G."/>
        </authorList>
    </citation>
    <scope>NUCLEOTIDE SEQUENCE [LARGE SCALE GENOMIC DNA]</scope>
    <source>
        <strain evidence="2">Tcor2-1</strain>
        <tissue evidence="2">Whole body</tissue>
    </source>
</reference>
<feature type="non-terminal residue" evidence="2">
    <location>
        <position position="1"/>
    </location>
</feature>
<protein>
    <submittedName>
        <fullName evidence="2">Uncharacterized protein</fullName>
    </submittedName>
</protein>